<dbReference type="InterPro" id="IPR006481">
    <property type="entry name" value="Phage_lambda_GpS_holin"/>
</dbReference>
<organism evidence="1 2">
    <name type="scientific">Photorhabdus namnaonensis</name>
    <dbReference type="NCBI Taxonomy" id="1851568"/>
    <lineage>
        <taxon>Bacteria</taxon>
        <taxon>Pseudomonadati</taxon>
        <taxon>Pseudomonadota</taxon>
        <taxon>Gammaproteobacteria</taxon>
        <taxon>Enterobacterales</taxon>
        <taxon>Morganellaceae</taxon>
        <taxon>Photorhabdus</taxon>
    </lineage>
</organism>
<sequence>MAWPFSFHARHLPGTISPSRGWNMKMKNNPDLWAELIEGLKHSWPQVSGTAAAILICWGRLIYDGVECKNKWAECLLCGVLSWAISSGIEAFGISSSVSPMIGGAVGFIGVDKIREMAIRAINKRIGDDK</sequence>
<dbReference type="AlphaFoldDB" id="A0A1B8YFT0"/>
<dbReference type="NCBIfam" id="TIGR01594">
    <property type="entry name" value="holin_lambda"/>
    <property type="match status" value="1"/>
</dbReference>
<accession>A0A1B8YFT0</accession>
<dbReference type="EMBL" id="LOIC01000077">
    <property type="protein sequence ID" value="OCA53925.1"/>
    <property type="molecule type" value="Genomic_DNA"/>
</dbReference>
<comment type="caution">
    <text evidence="1">The sequence shown here is derived from an EMBL/GenBank/DDBJ whole genome shotgun (WGS) entry which is preliminary data.</text>
</comment>
<gene>
    <name evidence="1" type="ORF">Phpb_03029</name>
</gene>
<protein>
    <submittedName>
        <fullName evidence="1">Phage holin family (Lysis protein S)</fullName>
    </submittedName>
</protein>
<dbReference type="PATRIC" id="fig|29488.15.peg.3331"/>
<name>A0A1B8YFT0_9GAMM</name>
<dbReference type="Pfam" id="PF05106">
    <property type="entry name" value="Phage_holin_3_1"/>
    <property type="match status" value="1"/>
</dbReference>
<evidence type="ECO:0000313" key="1">
    <source>
        <dbReference type="EMBL" id="OCA53925.1"/>
    </source>
</evidence>
<dbReference type="Proteomes" id="UP000092665">
    <property type="component" value="Unassembled WGS sequence"/>
</dbReference>
<evidence type="ECO:0000313" key="2">
    <source>
        <dbReference type="Proteomes" id="UP000092665"/>
    </source>
</evidence>
<keyword evidence="2" id="KW-1185">Reference proteome</keyword>
<proteinExistence type="predicted"/>
<reference evidence="2" key="1">
    <citation type="submission" date="2015-11" db="EMBL/GenBank/DDBJ databases">
        <authorList>
            <person name="Tobias N.J."/>
            <person name="Mishra B."/>
            <person name="Gupta D.K."/>
            <person name="Thines M."/>
            <person name="Stinear T.P."/>
            <person name="Bode H.B."/>
        </authorList>
    </citation>
    <scope>NUCLEOTIDE SEQUENCE [LARGE SCALE GENOMIC DNA]</scope>
    <source>
        <strain evidence="2">PB45.5</strain>
    </source>
</reference>